<accession>A0A1G6GQN1</accession>
<dbReference type="Proteomes" id="UP000199039">
    <property type="component" value="Unassembled WGS sequence"/>
</dbReference>
<proteinExistence type="predicted"/>
<dbReference type="SUPFAM" id="SSF52980">
    <property type="entry name" value="Restriction endonuclease-like"/>
    <property type="match status" value="1"/>
</dbReference>
<evidence type="ECO:0008006" key="3">
    <source>
        <dbReference type="Google" id="ProtNLM"/>
    </source>
</evidence>
<reference evidence="1 2" key="1">
    <citation type="submission" date="2016-09" db="EMBL/GenBank/DDBJ databases">
        <authorList>
            <person name="Capua I."/>
            <person name="De Benedictis P."/>
            <person name="Joannis T."/>
            <person name="Lombin L.H."/>
            <person name="Cattoli G."/>
        </authorList>
    </citation>
    <scope>NUCLEOTIDE SEQUENCE [LARGE SCALE GENOMIC DNA]</scope>
    <source>
        <strain evidence="1 2">ISLP-3</strain>
    </source>
</reference>
<dbReference type="STRING" id="1814289.SAMN05216410_0382"/>
<evidence type="ECO:0000313" key="1">
    <source>
        <dbReference type="EMBL" id="SDB84317.1"/>
    </source>
</evidence>
<evidence type="ECO:0000313" key="2">
    <source>
        <dbReference type="Proteomes" id="UP000199039"/>
    </source>
</evidence>
<dbReference type="AlphaFoldDB" id="A0A1G6GQN1"/>
<dbReference type="EMBL" id="FMYH01000001">
    <property type="protein sequence ID" value="SDB84317.1"/>
    <property type="molecule type" value="Genomic_DNA"/>
</dbReference>
<gene>
    <name evidence="1" type="ORF">SAMN05216410_0382</name>
</gene>
<keyword evidence="2" id="KW-1185">Reference proteome</keyword>
<dbReference type="InterPro" id="IPR011335">
    <property type="entry name" value="Restrct_endonuc-II-like"/>
</dbReference>
<name>A0A1G6GQN1_9MICO</name>
<organism evidence="1 2">
    <name type="scientific">Sanguibacter gelidistatuariae</name>
    <dbReference type="NCBI Taxonomy" id="1814289"/>
    <lineage>
        <taxon>Bacteria</taxon>
        <taxon>Bacillati</taxon>
        <taxon>Actinomycetota</taxon>
        <taxon>Actinomycetes</taxon>
        <taxon>Micrococcales</taxon>
        <taxon>Sanguibacteraceae</taxon>
        <taxon>Sanguibacter</taxon>
    </lineage>
</organism>
<sequence>MPRRPGPASPAQLNRMPLPRVHLARSYTRSHVAERVRSRAWEQVRPGAYVDALPGEEPHARRRRHALARIVALAEQSSGPLTFNLVSAALLWGLPLLIMSPQTHIVQRSRPTGHGALDVVRHHPRLPEEHRTTQHGLSVTTLERTLIDCAQALPPLAGLVVADAALHIGADPDVCAEILASRLRQQGVVRAREILALADAGAESPGETTVRFTLLQLGLPVPETQIRIPTHTGTFWVDLGWRESRLLCEYDGRTKYGANGTASEAVISEKRRQDAIEEEGWRMLRVVREDLRSRPSFLRRVQRWMPDVVLCPRPVLNAS</sequence>
<protein>
    <recommendedName>
        <fullName evidence="3">Transcriptional regulator, AbiEi antitoxin, Type IV TA system</fullName>
    </recommendedName>
</protein>